<dbReference type="InterPro" id="IPR032675">
    <property type="entry name" value="LRR_dom_sf"/>
</dbReference>
<dbReference type="Proteomes" id="UP001465976">
    <property type="component" value="Unassembled WGS sequence"/>
</dbReference>
<dbReference type="EMBL" id="JBAHYK010000431">
    <property type="protein sequence ID" value="KAL0574102.1"/>
    <property type="molecule type" value="Genomic_DNA"/>
</dbReference>
<dbReference type="Gene3D" id="3.80.10.10">
    <property type="entry name" value="Ribonuclease Inhibitor"/>
    <property type="match status" value="1"/>
</dbReference>
<feature type="coiled-coil region" evidence="1">
    <location>
        <begin position="42"/>
        <end position="76"/>
    </location>
</feature>
<evidence type="ECO:0000313" key="2">
    <source>
        <dbReference type="EMBL" id="KAL0574102.1"/>
    </source>
</evidence>
<name>A0ABR3FFY8_9AGAR</name>
<keyword evidence="3" id="KW-1185">Reference proteome</keyword>
<proteinExistence type="predicted"/>
<evidence type="ECO:0000313" key="3">
    <source>
        <dbReference type="Proteomes" id="UP001465976"/>
    </source>
</evidence>
<keyword evidence="1" id="KW-0175">Coiled coil</keyword>
<evidence type="ECO:0008006" key="4">
    <source>
        <dbReference type="Google" id="ProtNLM"/>
    </source>
</evidence>
<accession>A0ABR3FFY8</accession>
<organism evidence="2 3">
    <name type="scientific">Marasmius crinis-equi</name>
    <dbReference type="NCBI Taxonomy" id="585013"/>
    <lineage>
        <taxon>Eukaryota</taxon>
        <taxon>Fungi</taxon>
        <taxon>Dikarya</taxon>
        <taxon>Basidiomycota</taxon>
        <taxon>Agaricomycotina</taxon>
        <taxon>Agaricomycetes</taxon>
        <taxon>Agaricomycetidae</taxon>
        <taxon>Agaricales</taxon>
        <taxon>Marasmiineae</taxon>
        <taxon>Marasmiaceae</taxon>
        <taxon>Marasmius</taxon>
    </lineage>
</organism>
<gene>
    <name evidence="2" type="ORF">V5O48_007861</name>
</gene>
<reference evidence="2 3" key="1">
    <citation type="submission" date="2024-02" db="EMBL/GenBank/DDBJ databases">
        <title>A draft genome for the cacao thread blight pathogen Marasmius crinis-equi.</title>
        <authorList>
            <person name="Cohen S.P."/>
            <person name="Baruah I.K."/>
            <person name="Amoako-Attah I."/>
            <person name="Bukari Y."/>
            <person name="Meinhardt L.W."/>
            <person name="Bailey B.A."/>
        </authorList>
    </citation>
    <scope>NUCLEOTIDE SEQUENCE [LARGE SCALE GENOMIC DNA]</scope>
    <source>
        <strain evidence="2 3">GH-76</strain>
    </source>
</reference>
<comment type="caution">
    <text evidence="2">The sequence shown here is derived from an EMBL/GenBank/DDBJ whole genome shotgun (WGS) entry which is preliminary data.</text>
</comment>
<protein>
    <recommendedName>
        <fullName evidence="4">F-box domain-containing protein</fullName>
    </recommendedName>
</protein>
<evidence type="ECO:0000256" key="1">
    <source>
        <dbReference type="SAM" id="Coils"/>
    </source>
</evidence>
<sequence length="640" mass="72493">MNSSSPSNPPDFGHDVHIKMDSTLSPFSHFLETNYVPASEEREEIYALVKDHEQRLRFLDEEIARLQAEREQLRRFVDPHRKLLSPFRRLPADIWREIFVRCLPTNKFNLPGRTMKDAPLLLTVVCRLWREIALQTPRLWNGIHVYLPRILPPSRSNPLPSLIRRRREGVKTWLDRSGTLPITFSICLQPLTAYAYSDAEAAEATIQKLEIDAALFGFMELLAQYSYRLKAVKFQDYNDMLAPEVLKPFVKLTSNDLPLLEDVDVSVDLLRYDNDADPPTTEPTPLANLLSTVSGLHTFHISQAPTDAIMAQWASLAHLKIGTQEPLSDPVFFIARIMDSCPLLSSLILFLMIDRPHAGGVIQRWPNHTPIQMAHLRSFDMRSYDVEMRLEYPHSAGELLSGRLSAMFQRVHAPALESLAIHPERSFSGISATDALSFTYLGSTMPFHDMILQSDCRITHLDLGYFLVANPDALFETLTLCPSLISLKLSVNVAGLGPYFLAQERQDIESHISRQLVTLLRSLSSPPIRCMLIEELYLEGCCTGAVDPILILANALPRLKCLSADFGGLTKMNDRIRAAVTELRKVRGMRVVWKWKEDVVDPLVDYANDQAYAGMMPSSDVELDDLLVGIAPNHYEHRFL</sequence>